<organism evidence="2 3">
    <name type="scientific">Tribolium castaneum</name>
    <name type="common">Red flour beetle</name>
    <dbReference type="NCBI Taxonomy" id="7070"/>
    <lineage>
        <taxon>Eukaryota</taxon>
        <taxon>Metazoa</taxon>
        <taxon>Ecdysozoa</taxon>
        <taxon>Arthropoda</taxon>
        <taxon>Hexapoda</taxon>
        <taxon>Insecta</taxon>
        <taxon>Pterygota</taxon>
        <taxon>Neoptera</taxon>
        <taxon>Endopterygota</taxon>
        <taxon>Coleoptera</taxon>
        <taxon>Polyphaga</taxon>
        <taxon>Cucujiformia</taxon>
        <taxon>Tenebrionidae</taxon>
        <taxon>Tenebrionidae incertae sedis</taxon>
        <taxon>Tribolium</taxon>
    </lineage>
</organism>
<feature type="region of interest" description="Disordered" evidence="1">
    <location>
        <begin position="1"/>
        <end position="20"/>
    </location>
</feature>
<dbReference type="HOGENOM" id="CLU_2545576_0_0_1"/>
<accession>D6WZQ8</accession>
<sequence length="83" mass="9176">MTFNTTNSHGNEGMNNLQKGQQMIDKVSNLKQLGCCPIPRFFSIACNLEHWLDAKSGGHLVAHNRALSSRRGNNPRNVPPGTF</sequence>
<keyword evidence="3" id="KW-1185">Reference proteome</keyword>
<dbReference type="Proteomes" id="UP000007266">
    <property type="component" value="Linkage group 9"/>
</dbReference>
<dbReference type="AlphaFoldDB" id="D6WZQ8"/>
<dbReference type="InParanoid" id="D6WZQ8"/>
<proteinExistence type="predicted"/>
<name>D6WZQ8_TRICA</name>
<evidence type="ECO:0000256" key="1">
    <source>
        <dbReference type="SAM" id="MobiDB-lite"/>
    </source>
</evidence>
<dbReference type="EMBL" id="KQ971372">
    <property type="protein sequence ID" value="EFA10459.1"/>
    <property type="molecule type" value="Genomic_DNA"/>
</dbReference>
<evidence type="ECO:0000313" key="3">
    <source>
        <dbReference type="Proteomes" id="UP000007266"/>
    </source>
</evidence>
<reference evidence="2 3" key="1">
    <citation type="journal article" date="2008" name="Nature">
        <title>The genome of the model beetle and pest Tribolium castaneum.</title>
        <authorList>
            <consortium name="Tribolium Genome Sequencing Consortium"/>
            <person name="Richards S."/>
            <person name="Gibbs R.A."/>
            <person name="Weinstock G.M."/>
            <person name="Brown S.J."/>
            <person name="Denell R."/>
            <person name="Beeman R.W."/>
            <person name="Gibbs R."/>
            <person name="Beeman R.W."/>
            <person name="Brown S.J."/>
            <person name="Bucher G."/>
            <person name="Friedrich M."/>
            <person name="Grimmelikhuijzen C.J."/>
            <person name="Klingler M."/>
            <person name="Lorenzen M."/>
            <person name="Richards S."/>
            <person name="Roth S."/>
            <person name="Schroder R."/>
            <person name="Tautz D."/>
            <person name="Zdobnov E.M."/>
            <person name="Muzny D."/>
            <person name="Gibbs R.A."/>
            <person name="Weinstock G.M."/>
            <person name="Attaway T."/>
            <person name="Bell S."/>
            <person name="Buhay C.J."/>
            <person name="Chandrabose M.N."/>
            <person name="Chavez D."/>
            <person name="Clerk-Blankenburg K.P."/>
            <person name="Cree A."/>
            <person name="Dao M."/>
            <person name="Davis C."/>
            <person name="Chacko J."/>
            <person name="Dinh H."/>
            <person name="Dugan-Rocha S."/>
            <person name="Fowler G."/>
            <person name="Garner T.T."/>
            <person name="Garnes J."/>
            <person name="Gnirke A."/>
            <person name="Hawes A."/>
            <person name="Hernandez J."/>
            <person name="Hines S."/>
            <person name="Holder M."/>
            <person name="Hume J."/>
            <person name="Jhangiani S.N."/>
            <person name="Joshi V."/>
            <person name="Khan Z.M."/>
            <person name="Jackson L."/>
            <person name="Kovar C."/>
            <person name="Kowis A."/>
            <person name="Lee S."/>
            <person name="Lewis L.R."/>
            <person name="Margolis J."/>
            <person name="Morgan M."/>
            <person name="Nazareth L.V."/>
            <person name="Nguyen N."/>
            <person name="Okwuonu G."/>
            <person name="Parker D."/>
            <person name="Richards S."/>
            <person name="Ruiz S.J."/>
            <person name="Santibanez J."/>
            <person name="Savard J."/>
            <person name="Scherer S.E."/>
            <person name="Schneider B."/>
            <person name="Sodergren E."/>
            <person name="Tautz D."/>
            <person name="Vattahil S."/>
            <person name="Villasana D."/>
            <person name="White C.S."/>
            <person name="Wright R."/>
            <person name="Park Y."/>
            <person name="Beeman R.W."/>
            <person name="Lord J."/>
            <person name="Oppert B."/>
            <person name="Lorenzen M."/>
            <person name="Brown S."/>
            <person name="Wang L."/>
            <person name="Savard J."/>
            <person name="Tautz D."/>
            <person name="Richards S."/>
            <person name="Weinstock G."/>
            <person name="Gibbs R.A."/>
            <person name="Liu Y."/>
            <person name="Worley K."/>
            <person name="Weinstock G."/>
            <person name="Elsik C.G."/>
            <person name="Reese J.T."/>
            <person name="Elhaik E."/>
            <person name="Landan G."/>
            <person name="Graur D."/>
            <person name="Arensburger P."/>
            <person name="Atkinson P."/>
            <person name="Beeman R.W."/>
            <person name="Beidler J."/>
            <person name="Brown S.J."/>
            <person name="Demuth J.P."/>
            <person name="Drury D.W."/>
            <person name="Du Y.Z."/>
            <person name="Fujiwara H."/>
            <person name="Lorenzen M."/>
            <person name="Maselli V."/>
            <person name="Osanai M."/>
            <person name="Park Y."/>
            <person name="Robertson H.M."/>
            <person name="Tu Z."/>
            <person name="Wang J.J."/>
            <person name="Wang S."/>
            <person name="Richards S."/>
            <person name="Song H."/>
            <person name="Zhang L."/>
            <person name="Sodergren E."/>
            <person name="Werner D."/>
            <person name="Stanke M."/>
            <person name="Morgenstern B."/>
            <person name="Solovyev V."/>
            <person name="Kosarev P."/>
            <person name="Brown G."/>
            <person name="Chen H.C."/>
            <person name="Ermolaeva O."/>
            <person name="Hlavina W."/>
            <person name="Kapustin Y."/>
            <person name="Kiryutin B."/>
            <person name="Kitts P."/>
            <person name="Maglott D."/>
            <person name="Pruitt K."/>
            <person name="Sapojnikov V."/>
            <person name="Souvorov A."/>
            <person name="Mackey A.J."/>
            <person name="Waterhouse R.M."/>
            <person name="Wyder S."/>
            <person name="Zdobnov E.M."/>
            <person name="Zdobnov E.M."/>
            <person name="Wyder S."/>
            <person name="Kriventseva E.V."/>
            <person name="Kadowaki T."/>
            <person name="Bork P."/>
            <person name="Aranda M."/>
            <person name="Bao R."/>
            <person name="Beermann A."/>
            <person name="Berns N."/>
            <person name="Bolognesi R."/>
            <person name="Bonneton F."/>
            <person name="Bopp D."/>
            <person name="Brown S.J."/>
            <person name="Bucher G."/>
            <person name="Butts T."/>
            <person name="Chaumot A."/>
            <person name="Denell R.E."/>
            <person name="Ferrier D.E."/>
            <person name="Friedrich M."/>
            <person name="Gordon C.M."/>
            <person name="Jindra M."/>
            <person name="Klingler M."/>
            <person name="Lan Q."/>
            <person name="Lattorff H.M."/>
            <person name="Laudet V."/>
            <person name="von Levetsow C."/>
            <person name="Liu Z."/>
            <person name="Lutz R."/>
            <person name="Lynch J.A."/>
            <person name="da Fonseca R.N."/>
            <person name="Posnien N."/>
            <person name="Reuter R."/>
            <person name="Roth S."/>
            <person name="Savard J."/>
            <person name="Schinko J.B."/>
            <person name="Schmitt C."/>
            <person name="Schoppmeier M."/>
            <person name="Schroder R."/>
            <person name="Shippy T.D."/>
            <person name="Simonnet F."/>
            <person name="Marques-Souza H."/>
            <person name="Tautz D."/>
            <person name="Tomoyasu Y."/>
            <person name="Trauner J."/>
            <person name="Van der Zee M."/>
            <person name="Vervoort M."/>
            <person name="Wittkopp N."/>
            <person name="Wimmer E.A."/>
            <person name="Yang X."/>
            <person name="Jones A.K."/>
            <person name="Sattelle D.B."/>
            <person name="Ebert P.R."/>
            <person name="Nelson D."/>
            <person name="Scott J.G."/>
            <person name="Beeman R.W."/>
            <person name="Muthukrishnan S."/>
            <person name="Kramer K.J."/>
            <person name="Arakane Y."/>
            <person name="Beeman R.W."/>
            <person name="Zhu Q."/>
            <person name="Hogenkamp D."/>
            <person name="Dixit R."/>
            <person name="Oppert B."/>
            <person name="Jiang H."/>
            <person name="Zou Z."/>
            <person name="Marshall J."/>
            <person name="Elpidina E."/>
            <person name="Vinokurov K."/>
            <person name="Oppert C."/>
            <person name="Zou Z."/>
            <person name="Evans J."/>
            <person name="Lu Z."/>
            <person name="Zhao P."/>
            <person name="Sumathipala N."/>
            <person name="Altincicek B."/>
            <person name="Vilcinskas A."/>
            <person name="Williams M."/>
            <person name="Hultmark D."/>
            <person name="Hetru C."/>
            <person name="Jiang H."/>
            <person name="Grimmelikhuijzen C.J."/>
            <person name="Hauser F."/>
            <person name="Cazzamali G."/>
            <person name="Williamson M."/>
            <person name="Park Y."/>
            <person name="Li B."/>
            <person name="Tanaka Y."/>
            <person name="Predel R."/>
            <person name="Neupert S."/>
            <person name="Schachtner J."/>
            <person name="Verleyen P."/>
            <person name="Raible F."/>
            <person name="Bork P."/>
            <person name="Friedrich M."/>
            <person name="Walden K.K."/>
            <person name="Robertson H.M."/>
            <person name="Angeli S."/>
            <person name="Foret S."/>
            <person name="Bucher G."/>
            <person name="Schuetz S."/>
            <person name="Maleszka R."/>
            <person name="Wimmer E.A."/>
            <person name="Beeman R.W."/>
            <person name="Lorenzen M."/>
            <person name="Tomoyasu Y."/>
            <person name="Miller S.C."/>
            <person name="Grossmann D."/>
            <person name="Bucher G."/>
        </authorList>
    </citation>
    <scope>NUCLEOTIDE SEQUENCE [LARGE SCALE GENOMIC DNA]</scope>
    <source>
        <strain evidence="2 3">Georgia GA2</strain>
    </source>
</reference>
<protein>
    <submittedName>
        <fullName evidence="2">Uncharacterized protein</fullName>
    </submittedName>
</protein>
<reference evidence="2 3" key="2">
    <citation type="journal article" date="2010" name="Nucleic Acids Res.">
        <title>BeetleBase in 2010: revisions to provide comprehensive genomic information for Tribolium castaneum.</title>
        <authorList>
            <person name="Kim H.S."/>
            <person name="Murphy T."/>
            <person name="Xia J."/>
            <person name="Caragea D."/>
            <person name="Park Y."/>
            <person name="Beeman R.W."/>
            <person name="Lorenzen M.D."/>
            <person name="Butcher S."/>
            <person name="Manak J.R."/>
            <person name="Brown S.J."/>
        </authorList>
    </citation>
    <scope>GENOME REANNOTATION</scope>
    <source>
        <strain evidence="2 3">Georgia GA2</strain>
    </source>
</reference>
<gene>
    <name evidence="2" type="primary">GLEAN_12705</name>
    <name evidence="2" type="ORF">TcasGA2_TC012705</name>
</gene>
<evidence type="ECO:0000313" key="2">
    <source>
        <dbReference type="EMBL" id="EFA10459.1"/>
    </source>
</evidence>